<protein>
    <submittedName>
        <fullName evidence="1">Uncharacterized protein</fullName>
    </submittedName>
</protein>
<accession>A0AAV5SVS6</accession>
<gene>
    <name evidence="1" type="ORF">PENTCL1PPCAC_9179</name>
</gene>
<keyword evidence="2" id="KW-1185">Reference proteome</keyword>
<comment type="caution">
    <text evidence="1">The sequence shown here is derived from an EMBL/GenBank/DDBJ whole genome shotgun (WGS) entry which is preliminary data.</text>
</comment>
<evidence type="ECO:0000313" key="1">
    <source>
        <dbReference type="EMBL" id="GMS87004.1"/>
    </source>
</evidence>
<reference evidence="1" key="1">
    <citation type="submission" date="2023-10" db="EMBL/GenBank/DDBJ databases">
        <title>Genome assembly of Pristionchus species.</title>
        <authorList>
            <person name="Yoshida K."/>
            <person name="Sommer R.J."/>
        </authorList>
    </citation>
    <scope>NUCLEOTIDE SEQUENCE</scope>
    <source>
        <strain evidence="1">RS0144</strain>
    </source>
</reference>
<proteinExistence type="predicted"/>
<name>A0AAV5SVS6_9BILA</name>
<sequence length="111" mass="12340">TKDDSMHGIGAFLFEIANFTVERNLQLEVQITIVICVRRTCEDSLELFALFHSEGILEVEDSLLPMRILTVRSGGESGLFVAFGELDSEVSNERLYVVVAVHAENKLRSPG</sequence>
<dbReference type="EMBL" id="BTSX01000002">
    <property type="protein sequence ID" value="GMS87004.1"/>
    <property type="molecule type" value="Genomic_DNA"/>
</dbReference>
<feature type="non-terminal residue" evidence="1">
    <location>
        <position position="1"/>
    </location>
</feature>
<organism evidence="1 2">
    <name type="scientific">Pristionchus entomophagus</name>
    <dbReference type="NCBI Taxonomy" id="358040"/>
    <lineage>
        <taxon>Eukaryota</taxon>
        <taxon>Metazoa</taxon>
        <taxon>Ecdysozoa</taxon>
        <taxon>Nematoda</taxon>
        <taxon>Chromadorea</taxon>
        <taxon>Rhabditida</taxon>
        <taxon>Rhabditina</taxon>
        <taxon>Diplogasteromorpha</taxon>
        <taxon>Diplogasteroidea</taxon>
        <taxon>Neodiplogasteridae</taxon>
        <taxon>Pristionchus</taxon>
    </lineage>
</organism>
<evidence type="ECO:0000313" key="2">
    <source>
        <dbReference type="Proteomes" id="UP001432027"/>
    </source>
</evidence>
<dbReference type="Proteomes" id="UP001432027">
    <property type="component" value="Unassembled WGS sequence"/>
</dbReference>
<dbReference type="AlphaFoldDB" id="A0AAV5SVS6"/>